<dbReference type="AlphaFoldDB" id="A0A2U1F9A7"/>
<keyword evidence="2" id="KW-1003">Cell membrane</keyword>
<organism evidence="10 11">
    <name type="scientific">Porphyromonas loveana</name>
    <dbReference type="NCBI Taxonomy" id="1884669"/>
    <lineage>
        <taxon>Bacteria</taxon>
        <taxon>Pseudomonadati</taxon>
        <taxon>Bacteroidota</taxon>
        <taxon>Bacteroidia</taxon>
        <taxon>Bacteroidales</taxon>
        <taxon>Porphyromonadaceae</taxon>
        <taxon>Porphyromonas</taxon>
    </lineage>
</organism>
<comment type="subcellular location">
    <subcellularLocation>
        <location evidence="1">Cell membrane</location>
        <topology evidence="1">Single-pass membrane protein</topology>
    </subcellularLocation>
</comment>
<dbReference type="InterPro" id="IPR007168">
    <property type="entry name" value="Phageshock_PspC_N"/>
</dbReference>
<feature type="transmembrane region" description="Helical" evidence="7">
    <location>
        <begin position="275"/>
        <end position="300"/>
    </location>
</feature>
<sequence>MKKTLTMNLGGRVFHIDEDAYHLLDDYLHSLAAHFDRDNRTDCKTIEEFEVYFADAVTARLQNEQSVIDISMVREVIKSSNSAAYFSDEGYQSTSDYSHHNGGEESRYSGTPDFDEAADGSAKRKFFRDMDNAALCGVCSGLAAYTGWNVAVVRIIVVLLALPVYSISWLVIVGYLAVWMIVPPAITASQKLQMHGEPITVENIGRRVAADADAALRHRENGVVNALGCLLKGVFVLAGVGLILAVVFGLFGLLMELVAGSYVSNTPLASEWVSIPSWMVLCAIASVFVIVVVPVMAIIFTNHSRDKRGSFPSGLRWSALGLWISAVILLIVVFVLMTRELGLTIFLRHAA</sequence>
<dbReference type="InterPro" id="IPR052027">
    <property type="entry name" value="PspC"/>
</dbReference>
<evidence type="ECO:0000256" key="6">
    <source>
        <dbReference type="SAM" id="MobiDB-lite"/>
    </source>
</evidence>
<dbReference type="RefSeq" id="WP_116679612.1">
    <property type="nucleotide sequence ID" value="NZ_JBGYUN010000211.1"/>
</dbReference>
<evidence type="ECO:0000259" key="9">
    <source>
        <dbReference type="Pfam" id="PF22571"/>
    </source>
</evidence>
<evidence type="ECO:0000256" key="1">
    <source>
        <dbReference type="ARBA" id="ARBA00004162"/>
    </source>
</evidence>
<dbReference type="EMBL" id="QEKY01000011">
    <property type="protein sequence ID" value="PVZ08783.1"/>
    <property type="molecule type" value="Genomic_DNA"/>
</dbReference>
<evidence type="ECO:0000256" key="4">
    <source>
        <dbReference type="ARBA" id="ARBA00022989"/>
    </source>
</evidence>
<reference evidence="10 11" key="1">
    <citation type="submission" date="2018-04" db="EMBL/GenBank/DDBJ databases">
        <title>Genomic Encyclopedia of Type Strains, Phase IV (KMG-IV): sequencing the most valuable type-strain genomes for metagenomic binning, comparative biology and taxonomic classification.</title>
        <authorList>
            <person name="Goeker M."/>
        </authorList>
    </citation>
    <scope>NUCLEOTIDE SEQUENCE [LARGE SCALE GENOMIC DNA]</scope>
    <source>
        <strain evidence="10 11">DSM 28520</strain>
    </source>
</reference>
<evidence type="ECO:0000256" key="7">
    <source>
        <dbReference type="SAM" id="Phobius"/>
    </source>
</evidence>
<feature type="domain" description="Phage shock protein PspC N-terminal" evidence="8">
    <location>
        <begin position="124"/>
        <end position="184"/>
    </location>
</feature>
<feature type="transmembrane region" description="Helical" evidence="7">
    <location>
        <begin position="133"/>
        <end position="161"/>
    </location>
</feature>
<dbReference type="OrthoDB" id="5772680at2"/>
<feature type="compositionally biased region" description="Basic and acidic residues" evidence="6">
    <location>
        <begin position="97"/>
        <end position="107"/>
    </location>
</feature>
<keyword evidence="4 7" id="KW-1133">Transmembrane helix</keyword>
<evidence type="ECO:0000259" key="8">
    <source>
        <dbReference type="Pfam" id="PF04024"/>
    </source>
</evidence>
<evidence type="ECO:0000256" key="2">
    <source>
        <dbReference type="ARBA" id="ARBA00022475"/>
    </source>
</evidence>
<comment type="caution">
    <text evidence="10">The sequence shown here is derived from an EMBL/GenBank/DDBJ whole genome shotgun (WGS) entry which is preliminary data.</text>
</comment>
<evidence type="ECO:0000313" key="10">
    <source>
        <dbReference type="EMBL" id="PVZ08783.1"/>
    </source>
</evidence>
<dbReference type="GeneID" id="94551075"/>
<dbReference type="GO" id="GO:0005886">
    <property type="term" value="C:plasma membrane"/>
    <property type="evidence" value="ECO:0007669"/>
    <property type="project" value="UniProtKB-SubCell"/>
</dbReference>
<dbReference type="Proteomes" id="UP000245462">
    <property type="component" value="Unassembled WGS sequence"/>
</dbReference>
<keyword evidence="5 7" id="KW-0472">Membrane</keyword>
<feature type="transmembrane region" description="Helical" evidence="7">
    <location>
        <begin position="320"/>
        <end position="338"/>
    </location>
</feature>
<gene>
    <name evidence="10" type="ORF">C7382_11130</name>
</gene>
<feature type="transmembrane region" description="Helical" evidence="7">
    <location>
        <begin position="234"/>
        <end position="255"/>
    </location>
</feature>
<feature type="transmembrane region" description="Helical" evidence="7">
    <location>
        <begin position="167"/>
        <end position="186"/>
    </location>
</feature>
<evidence type="ECO:0000313" key="11">
    <source>
        <dbReference type="Proteomes" id="UP000245462"/>
    </source>
</evidence>
<protein>
    <submittedName>
        <fullName evidence="10">Phage shock protein C (PspC) family protein</fullName>
    </submittedName>
</protein>
<dbReference type="Pfam" id="PF22571">
    <property type="entry name" value="LiaI-LiaF-TM_PspC"/>
    <property type="match status" value="1"/>
</dbReference>
<proteinExistence type="predicted"/>
<feature type="domain" description="PspC-related transmembrane region" evidence="9">
    <location>
        <begin position="223"/>
        <end position="338"/>
    </location>
</feature>
<feature type="region of interest" description="Disordered" evidence="6">
    <location>
        <begin position="95"/>
        <end position="115"/>
    </location>
</feature>
<dbReference type="PANTHER" id="PTHR33885:SF3">
    <property type="entry name" value="PHAGE SHOCK PROTEIN C"/>
    <property type="match status" value="1"/>
</dbReference>
<keyword evidence="11" id="KW-1185">Reference proteome</keyword>
<dbReference type="Pfam" id="PF04024">
    <property type="entry name" value="PspC"/>
    <property type="match status" value="1"/>
</dbReference>
<accession>A0A2U1F9A7</accession>
<keyword evidence="3 7" id="KW-0812">Transmembrane</keyword>
<evidence type="ECO:0000256" key="5">
    <source>
        <dbReference type="ARBA" id="ARBA00023136"/>
    </source>
</evidence>
<name>A0A2U1F9A7_9PORP</name>
<dbReference type="PANTHER" id="PTHR33885">
    <property type="entry name" value="PHAGE SHOCK PROTEIN C"/>
    <property type="match status" value="1"/>
</dbReference>
<dbReference type="InterPro" id="IPR054321">
    <property type="entry name" value="PspC-rel_TM"/>
</dbReference>
<evidence type="ECO:0000256" key="3">
    <source>
        <dbReference type="ARBA" id="ARBA00022692"/>
    </source>
</evidence>